<dbReference type="Proteomes" id="UP000195557">
    <property type="component" value="Unassembled WGS sequence"/>
</dbReference>
<evidence type="ECO:0000313" key="1">
    <source>
        <dbReference type="EMBL" id="OUS46661.1"/>
    </source>
</evidence>
<dbReference type="Gene3D" id="3.90.70.80">
    <property type="match status" value="1"/>
</dbReference>
<dbReference type="AlphaFoldDB" id="A0A1Y5IB14"/>
<protein>
    <submittedName>
        <fullName evidence="1">Uncharacterized protein</fullName>
    </submittedName>
</protein>
<reference evidence="1" key="1">
    <citation type="submission" date="2017-04" db="EMBL/GenBank/DDBJ databases">
        <title>Population genomics of picophytoplankton unveils novel chromosome hypervariability.</title>
        <authorList>
            <consortium name="DOE Joint Genome Institute"/>
            <person name="Blanc-Mathieu R."/>
            <person name="Krasovec M."/>
            <person name="Hebrard M."/>
            <person name="Yau S."/>
            <person name="Desgranges E."/>
            <person name="Martin J."/>
            <person name="Schackwitz W."/>
            <person name="Kuo A."/>
            <person name="Salin G."/>
            <person name="Donnadieu C."/>
            <person name="Desdevises Y."/>
            <person name="Sanchez-Ferandin S."/>
            <person name="Moreau H."/>
            <person name="Rivals E."/>
            <person name="Grigoriev I.V."/>
            <person name="Grimsley N."/>
            <person name="Eyre-Walker A."/>
            <person name="Piganeau G."/>
        </authorList>
    </citation>
    <scope>NUCLEOTIDE SEQUENCE [LARGE SCALE GENOMIC DNA]</scope>
    <source>
        <strain evidence="1">RCC 1115</strain>
    </source>
</reference>
<sequence length="344" mass="38281">MRERDGKRRRARASKFARALRAWYVALHARARVFASPRRRTSLLPKVEDVAEAPRASTEASDSDVEIVGETTASTASTTLGRHLRALGLRRRGVVPDGNCCFRSIEAGARTLEVGRWGIAGTSWADVRAACCDGLAEAMRRTRPGSDERRALFELVLHGNEGRGYLRRGRLRRASDEERFAKYLKTMRANAATYANTSRWSRYWGSDAEVTVISQLAKTAIVCAETSSDARGANEPASFCVAVPDLENTSITAARYYASGALDASEGTVTWMSSRRDVSYVLRAVDADDDRFRAQMRRHPSAGIARVPAIAIRHHPGHFEALVCDDNKCLVVDIVRRRRERSRR</sequence>
<accession>A0A1Y5IB14</accession>
<dbReference type="EMBL" id="KZ155782">
    <property type="protein sequence ID" value="OUS46661.1"/>
    <property type="molecule type" value="Genomic_DNA"/>
</dbReference>
<name>A0A1Y5IB14_OSTTA</name>
<proteinExistence type="predicted"/>
<gene>
    <name evidence="1" type="ORF">BE221DRAFT_73730</name>
</gene>
<organism evidence="1">
    <name type="scientific">Ostreococcus tauri</name>
    <name type="common">Marine green alga</name>
    <dbReference type="NCBI Taxonomy" id="70448"/>
    <lineage>
        <taxon>Eukaryota</taxon>
        <taxon>Viridiplantae</taxon>
        <taxon>Chlorophyta</taxon>
        <taxon>Mamiellophyceae</taxon>
        <taxon>Mamiellales</taxon>
        <taxon>Bathycoccaceae</taxon>
        <taxon>Ostreococcus</taxon>
    </lineage>
</organism>